<dbReference type="Proteomes" id="UP000008370">
    <property type="component" value="Unassembled WGS sequence"/>
</dbReference>
<organism evidence="1 2">
    <name type="scientific">Phanerochaete carnosa (strain HHB-10118-sp)</name>
    <name type="common">White-rot fungus</name>
    <name type="synonym">Peniophora carnosa</name>
    <dbReference type="NCBI Taxonomy" id="650164"/>
    <lineage>
        <taxon>Eukaryota</taxon>
        <taxon>Fungi</taxon>
        <taxon>Dikarya</taxon>
        <taxon>Basidiomycota</taxon>
        <taxon>Agaricomycotina</taxon>
        <taxon>Agaricomycetes</taxon>
        <taxon>Polyporales</taxon>
        <taxon>Phanerochaetaceae</taxon>
        <taxon>Phanerochaete</taxon>
    </lineage>
</organism>
<accession>K5VC15</accession>
<dbReference type="EMBL" id="JH930468">
    <property type="protein sequence ID" value="EKM60461.1"/>
    <property type="molecule type" value="Genomic_DNA"/>
</dbReference>
<dbReference type="SUPFAM" id="SSF52218">
    <property type="entry name" value="Flavoproteins"/>
    <property type="match status" value="1"/>
</dbReference>
<evidence type="ECO:0000313" key="1">
    <source>
        <dbReference type="EMBL" id="EKM60461.1"/>
    </source>
</evidence>
<protein>
    <submittedName>
        <fullName evidence="1">Uncharacterized protein</fullName>
    </submittedName>
</protein>
<keyword evidence="2" id="KW-1185">Reference proteome</keyword>
<dbReference type="RefSeq" id="XP_007389919.1">
    <property type="nucleotide sequence ID" value="XM_007389857.1"/>
</dbReference>
<sequence length="99" mass="10829">MPSATLTLACREVAQIIASAAVSQGFLTAVGWPCNNSAHFLERLANPKGKQLSEAFYTVFCCGGRDWILKYQRILTLCDDILAERGGHTGSSYLEAFEK</sequence>
<dbReference type="AlphaFoldDB" id="K5VC15"/>
<dbReference type="InterPro" id="IPR029039">
    <property type="entry name" value="Flavoprotein-like_sf"/>
</dbReference>
<reference evidence="1 2" key="1">
    <citation type="journal article" date="2012" name="BMC Genomics">
        <title>Comparative genomics of the white-rot fungi, Phanerochaete carnosa and P. chrysosporium, to elucidate the genetic basis of the distinct wood types they colonize.</title>
        <authorList>
            <person name="Suzuki H."/>
            <person name="MacDonald J."/>
            <person name="Syed K."/>
            <person name="Salamov A."/>
            <person name="Hori C."/>
            <person name="Aerts A."/>
            <person name="Henrissat B."/>
            <person name="Wiebenga A."/>
            <person name="vanKuyk P.A."/>
            <person name="Barry K."/>
            <person name="Lindquist E."/>
            <person name="LaButti K."/>
            <person name="Lapidus A."/>
            <person name="Lucas S."/>
            <person name="Coutinho P."/>
            <person name="Gong Y."/>
            <person name="Samejima M."/>
            <person name="Mahadevan R."/>
            <person name="Abou-Zaid M."/>
            <person name="de Vries R.P."/>
            <person name="Igarashi K."/>
            <person name="Yadav J.S."/>
            <person name="Grigoriev I.V."/>
            <person name="Master E.R."/>
        </authorList>
    </citation>
    <scope>NUCLEOTIDE SEQUENCE [LARGE SCALE GENOMIC DNA]</scope>
    <source>
        <strain evidence="1 2">HHB-10118-sp</strain>
    </source>
</reference>
<name>K5VC15_PHACS</name>
<dbReference type="KEGG" id="pco:PHACADRAFT_203658"/>
<dbReference type="Gene3D" id="3.40.50.360">
    <property type="match status" value="1"/>
</dbReference>
<gene>
    <name evidence="1" type="ORF">PHACADRAFT_203658</name>
</gene>
<evidence type="ECO:0000313" key="2">
    <source>
        <dbReference type="Proteomes" id="UP000008370"/>
    </source>
</evidence>
<proteinExistence type="predicted"/>
<dbReference type="GeneID" id="18912206"/>
<dbReference type="InParanoid" id="K5VC15"/>
<dbReference type="HOGENOM" id="CLU_2321148_0_0_1"/>
<dbReference type="OrthoDB" id="1856718at2759"/>